<sequence length="145" mass="16912">MNIYLREITKDNFEAVSLLDVYEEQEDFIASNTWSMLEAAYNPEYIIRAIYLKDTPVGFLMWVPTSSQKIAIWRFMVDKKHQHKGIGRQAMHLALAEIKQDQQLKQIEICYDPKNRIAKSFYSSLGFMEIGLDEDGEEMLAIINL</sequence>
<dbReference type="EMBL" id="LVIE01000168">
    <property type="protein sequence ID" value="OHT23855.1"/>
    <property type="molecule type" value="Genomic_DNA"/>
</dbReference>
<proteinExistence type="predicted"/>
<evidence type="ECO:0000259" key="3">
    <source>
        <dbReference type="PROSITE" id="PS51186"/>
    </source>
</evidence>
<dbReference type="PANTHER" id="PTHR43420">
    <property type="entry name" value="ACETYLTRANSFERASE"/>
    <property type="match status" value="1"/>
</dbReference>
<dbReference type="InterPro" id="IPR016181">
    <property type="entry name" value="Acyl_CoA_acyltransferase"/>
</dbReference>
<dbReference type="PROSITE" id="PS51186">
    <property type="entry name" value="GNAT"/>
    <property type="match status" value="1"/>
</dbReference>
<dbReference type="CDD" id="cd04301">
    <property type="entry name" value="NAT_SF"/>
    <property type="match status" value="1"/>
</dbReference>
<keyword evidence="5" id="KW-1185">Reference proteome</keyword>
<feature type="domain" description="N-acetyltransferase" evidence="3">
    <location>
        <begin position="3"/>
        <end position="145"/>
    </location>
</feature>
<name>A0A1S1HNL8_PROST</name>
<keyword evidence="2" id="KW-0012">Acyltransferase</keyword>
<gene>
    <name evidence="4" type="ORF">A3Q29_04015</name>
</gene>
<accession>A0A1S1HNL8</accession>
<dbReference type="InterPro" id="IPR000182">
    <property type="entry name" value="GNAT_dom"/>
</dbReference>
<dbReference type="Proteomes" id="UP000179588">
    <property type="component" value="Unassembled WGS sequence"/>
</dbReference>
<protein>
    <submittedName>
        <fullName evidence="4">GCN5 family acetyltransferase</fullName>
    </submittedName>
</protein>
<dbReference type="InterPro" id="IPR050680">
    <property type="entry name" value="YpeA/RimI_acetyltransf"/>
</dbReference>
<dbReference type="RefSeq" id="WP_070927955.1">
    <property type="nucleotide sequence ID" value="NZ_CANMXG010000004.1"/>
</dbReference>
<evidence type="ECO:0000313" key="4">
    <source>
        <dbReference type="EMBL" id="OHT23855.1"/>
    </source>
</evidence>
<dbReference type="PANTHER" id="PTHR43420:SF47">
    <property type="entry name" value="N-ACETYLTRANSFERASE DOMAIN-CONTAINING PROTEIN"/>
    <property type="match status" value="1"/>
</dbReference>
<evidence type="ECO:0000313" key="5">
    <source>
        <dbReference type="Proteomes" id="UP000179588"/>
    </source>
</evidence>
<dbReference type="Pfam" id="PF00583">
    <property type="entry name" value="Acetyltransf_1"/>
    <property type="match status" value="1"/>
</dbReference>
<dbReference type="GO" id="GO:0016747">
    <property type="term" value="F:acyltransferase activity, transferring groups other than amino-acyl groups"/>
    <property type="evidence" value="ECO:0007669"/>
    <property type="project" value="InterPro"/>
</dbReference>
<organism evidence="4 5">
    <name type="scientific">Providencia stuartii</name>
    <dbReference type="NCBI Taxonomy" id="588"/>
    <lineage>
        <taxon>Bacteria</taxon>
        <taxon>Pseudomonadati</taxon>
        <taxon>Pseudomonadota</taxon>
        <taxon>Gammaproteobacteria</taxon>
        <taxon>Enterobacterales</taxon>
        <taxon>Morganellaceae</taxon>
        <taxon>Providencia</taxon>
    </lineage>
</organism>
<dbReference type="SUPFAM" id="SSF55729">
    <property type="entry name" value="Acyl-CoA N-acyltransferases (Nat)"/>
    <property type="match status" value="1"/>
</dbReference>
<evidence type="ECO:0000256" key="1">
    <source>
        <dbReference type="ARBA" id="ARBA00022679"/>
    </source>
</evidence>
<keyword evidence="1 4" id="KW-0808">Transferase</keyword>
<dbReference type="OrthoDB" id="9127144at2"/>
<evidence type="ECO:0000256" key="2">
    <source>
        <dbReference type="ARBA" id="ARBA00023315"/>
    </source>
</evidence>
<dbReference type="Gene3D" id="3.40.630.30">
    <property type="match status" value="1"/>
</dbReference>
<comment type="caution">
    <text evidence="4">The sequence shown here is derived from an EMBL/GenBank/DDBJ whole genome shotgun (WGS) entry which is preliminary data.</text>
</comment>
<reference evidence="4 5" key="1">
    <citation type="submission" date="2016-03" db="EMBL/GenBank/DDBJ databases">
        <title>Genome sequence of Providencia stuartii strain, isolated from the salivary glands of larval Lucilia sericata.</title>
        <authorList>
            <person name="Yuan Y."/>
            <person name="Zhang Y."/>
            <person name="Fu S."/>
            <person name="Crippen T.L."/>
            <person name="Visi D."/>
            <person name="Benbow M.E."/>
            <person name="Allen M."/>
            <person name="Tomberlin J.K."/>
            <person name="Sze S.-H."/>
            <person name="Tarone A.M."/>
        </authorList>
    </citation>
    <scope>NUCLEOTIDE SEQUENCE [LARGE SCALE GENOMIC DNA]</scope>
    <source>
        <strain evidence="4 5">Crippen</strain>
    </source>
</reference>
<dbReference type="AlphaFoldDB" id="A0A1S1HNL8"/>